<dbReference type="PANTHER" id="PTHR22807">
    <property type="entry name" value="NOP2 YEAST -RELATED NOL1/NOP2/FMU SUN DOMAIN-CONTAINING"/>
    <property type="match status" value="1"/>
</dbReference>
<evidence type="ECO:0000313" key="7">
    <source>
        <dbReference type="EMBL" id="HGQ63886.1"/>
    </source>
</evidence>
<keyword evidence="4" id="KW-0694">RNA-binding</keyword>
<proteinExistence type="predicted"/>
<dbReference type="SUPFAM" id="SSF53335">
    <property type="entry name" value="S-adenosyl-L-methionine-dependent methyltransferases"/>
    <property type="match status" value="1"/>
</dbReference>
<accession>A0A7C4NLL1</accession>
<gene>
    <name evidence="7" type="ORF">ENU08_01400</name>
    <name evidence="6" type="ORF">ENU41_07390</name>
</gene>
<dbReference type="AlphaFoldDB" id="A0A7C4NLL1"/>
<dbReference type="PROSITE" id="PS51686">
    <property type="entry name" value="SAM_MT_RSMB_NOP"/>
    <property type="match status" value="1"/>
</dbReference>
<dbReference type="EMBL" id="DTCK01000041">
    <property type="protein sequence ID" value="HGQ36478.1"/>
    <property type="molecule type" value="Genomic_DNA"/>
</dbReference>
<evidence type="ECO:0000256" key="3">
    <source>
        <dbReference type="ARBA" id="ARBA00022691"/>
    </source>
</evidence>
<evidence type="ECO:0000256" key="2">
    <source>
        <dbReference type="ARBA" id="ARBA00022679"/>
    </source>
</evidence>
<comment type="caution">
    <text evidence="7">The sequence shown here is derived from an EMBL/GenBank/DDBJ whole genome shotgun (WGS) entry which is preliminary data.</text>
</comment>
<dbReference type="InterPro" id="IPR049560">
    <property type="entry name" value="MeTrfase_RsmB-F_NOP2_cat"/>
</dbReference>
<dbReference type="InterPro" id="IPR023267">
    <property type="entry name" value="RCMT"/>
</dbReference>
<dbReference type="GO" id="GO:0001510">
    <property type="term" value="P:RNA methylation"/>
    <property type="evidence" value="ECO:0007669"/>
    <property type="project" value="InterPro"/>
</dbReference>
<protein>
    <submittedName>
        <fullName evidence="7">RsmB/NOP family class I SAM-dependent RNA methyltransferase</fullName>
    </submittedName>
</protein>
<dbReference type="InterPro" id="IPR054728">
    <property type="entry name" value="RsmB-like_ferredoxin"/>
</dbReference>
<dbReference type="GO" id="GO:0008173">
    <property type="term" value="F:RNA methyltransferase activity"/>
    <property type="evidence" value="ECO:0007669"/>
    <property type="project" value="InterPro"/>
</dbReference>
<evidence type="ECO:0000313" key="6">
    <source>
        <dbReference type="EMBL" id="HGQ36478.1"/>
    </source>
</evidence>
<evidence type="ECO:0000256" key="1">
    <source>
        <dbReference type="ARBA" id="ARBA00022603"/>
    </source>
</evidence>
<reference evidence="7" key="1">
    <citation type="journal article" date="2020" name="mSystems">
        <title>Genome- and Community-Level Interaction Insights into Carbon Utilization and Element Cycling Functions of Hydrothermarchaeota in Hydrothermal Sediment.</title>
        <authorList>
            <person name="Zhou Z."/>
            <person name="Liu Y."/>
            <person name="Xu W."/>
            <person name="Pan J."/>
            <person name="Luo Z.H."/>
            <person name="Li M."/>
        </authorList>
    </citation>
    <scope>NUCLEOTIDE SEQUENCE [LARGE SCALE GENOMIC DNA]</scope>
    <source>
        <strain evidence="7">SpSt-637</strain>
        <strain evidence="6">SpSt-667</strain>
    </source>
</reference>
<dbReference type="InterPro" id="IPR029063">
    <property type="entry name" value="SAM-dependent_MTases_sf"/>
</dbReference>
<evidence type="ECO:0000256" key="4">
    <source>
        <dbReference type="ARBA" id="ARBA00022884"/>
    </source>
</evidence>
<sequence>MKSSSLNVDNIVAVLANVLYLIERLEFNVDRAFTHTCRKYRCHAIRFTREDLFNLTHNFISMNIFLRSLGEVLGRKNLSYRMYAKLFLYIKLRELGIPIPSKLNKAIIRDFGKIELDSIVHELEVWQKLSYPQWFYNELIKAMGVDEAVKMLDAMNKRIIWLRINTLKIDIDKALKTLELENVEFEVDKRIPFVIRLLFSPRPPRELKIVKEGLAIIQDKASVLTVLAMNPEPYDIIYDFAAAPGIKTSLIMQLTENKAYVIAFDRSPRRISSMKSLLKKYGVNIERVQIVLTDSRVVNLSKQADIALVDAPCSSSGAIPKDPSIKLMLKNPGIPKKMHQIQVALLKNALKYSERVVYSTCSVLPIEGEEVIEKIINETDVKLEDLSISASKGYKQYNIWNRIRRTYPHIDECEGFFIAKIAS</sequence>
<dbReference type="Gene3D" id="3.30.70.1170">
    <property type="entry name" value="Sun protein, domain 3"/>
    <property type="match status" value="1"/>
</dbReference>
<dbReference type="PANTHER" id="PTHR22807:SF70">
    <property type="entry name" value="TRNA_RRNA CYTOSINE-C5-METHYLASE, NOL1_NOP2_SUN FAMILY, FUSED TO N-TERMINAL NUSB REGULATOR DOMAIN"/>
    <property type="match status" value="1"/>
</dbReference>
<keyword evidence="3" id="KW-0949">S-adenosyl-L-methionine</keyword>
<dbReference type="Pfam" id="PF01189">
    <property type="entry name" value="Methyltr_RsmB-F"/>
    <property type="match status" value="1"/>
</dbReference>
<organism evidence="7">
    <name type="scientific">Ignisphaera aggregans</name>
    <dbReference type="NCBI Taxonomy" id="334771"/>
    <lineage>
        <taxon>Archaea</taxon>
        <taxon>Thermoproteota</taxon>
        <taxon>Thermoprotei</taxon>
        <taxon>Desulfurococcales</taxon>
        <taxon>Desulfurococcaceae</taxon>
        <taxon>Ignisphaera</taxon>
    </lineage>
</organism>
<evidence type="ECO:0000259" key="5">
    <source>
        <dbReference type="PROSITE" id="PS51686"/>
    </source>
</evidence>
<dbReference type="EMBL" id="DTBD01000009">
    <property type="protein sequence ID" value="HGQ63886.1"/>
    <property type="molecule type" value="Genomic_DNA"/>
</dbReference>
<dbReference type="InterPro" id="IPR001678">
    <property type="entry name" value="MeTrfase_RsmB-F_NOP2_dom"/>
</dbReference>
<keyword evidence="1 7" id="KW-0489">Methyltransferase</keyword>
<dbReference type="PRINTS" id="PR02008">
    <property type="entry name" value="RCMTFAMILY"/>
</dbReference>
<feature type="domain" description="SAM-dependent MTase RsmB/NOP-type" evidence="5">
    <location>
        <begin position="150"/>
        <end position="423"/>
    </location>
</feature>
<dbReference type="GO" id="GO:0003723">
    <property type="term" value="F:RNA binding"/>
    <property type="evidence" value="ECO:0007669"/>
    <property type="project" value="UniProtKB-KW"/>
</dbReference>
<name>A0A7C4NLL1_9CREN</name>
<dbReference type="Gene3D" id="3.40.50.150">
    <property type="entry name" value="Vaccinia Virus protein VP39"/>
    <property type="match status" value="1"/>
</dbReference>
<dbReference type="Pfam" id="PF22458">
    <property type="entry name" value="RsmF-B_ferredox"/>
    <property type="match status" value="1"/>
</dbReference>
<keyword evidence="2 7" id="KW-0808">Transferase</keyword>